<proteinExistence type="predicted"/>
<organism evidence="2">
    <name type="scientific">Laccaria bicolor (strain S238N-H82 / ATCC MYA-4686)</name>
    <name type="common">Bicoloured deceiver</name>
    <name type="synonym">Laccaria laccata var. bicolor</name>
    <dbReference type="NCBI Taxonomy" id="486041"/>
    <lineage>
        <taxon>Eukaryota</taxon>
        <taxon>Fungi</taxon>
        <taxon>Dikarya</taxon>
        <taxon>Basidiomycota</taxon>
        <taxon>Agaricomycotina</taxon>
        <taxon>Agaricomycetes</taxon>
        <taxon>Agaricomycetidae</taxon>
        <taxon>Agaricales</taxon>
        <taxon>Agaricineae</taxon>
        <taxon>Hydnangiaceae</taxon>
        <taxon>Laccaria</taxon>
    </lineage>
</organism>
<sequence>MRCLYGFDLVPALFTTPQLVLQSPDFFNKCGNSRFLSGGLRLSIRDEFLPPAQLFITLPSLSCCSRLGLFLVDCPLPPASAPLRAAPVLFPVSFSFCFSFSRGAFRASTRLFTFVSLFSASAPNETSIPSHWDQPARVSCA</sequence>
<dbReference type="EMBL" id="DS547100">
    <property type="protein sequence ID" value="EDR08999.1"/>
    <property type="molecule type" value="Genomic_DNA"/>
</dbReference>
<accession>B0D9D5</accession>
<gene>
    <name evidence="1" type="ORF">LACBIDRAFT_296664</name>
</gene>
<reference evidence="1 2" key="1">
    <citation type="journal article" date="2008" name="Nature">
        <title>The genome of Laccaria bicolor provides insights into mycorrhizal symbiosis.</title>
        <authorList>
            <person name="Martin F."/>
            <person name="Aerts A."/>
            <person name="Ahren D."/>
            <person name="Brun A."/>
            <person name="Danchin E.G.J."/>
            <person name="Duchaussoy F."/>
            <person name="Gibon J."/>
            <person name="Kohler A."/>
            <person name="Lindquist E."/>
            <person name="Pereda V."/>
            <person name="Salamov A."/>
            <person name="Shapiro H.J."/>
            <person name="Wuyts J."/>
            <person name="Blaudez D."/>
            <person name="Buee M."/>
            <person name="Brokstein P."/>
            <person name="Canbaeck B."/>
            <person name="Cohen D."/>
            <person name="Courty P.E."/>
            <person name="Coutinho P.M."/>
            <person name="Delaruelle C."/>
            <person name="Detter J.C."/>
            <person name="Deveau A."/>
            <person name="DiFazio S."/>
            <person name="Duplessis S."/>
            <person name="Fraissinet-Tachet L."/>
            <person name="Lucic E."/>
            <person name="Frey-Klett P."/>
            <person name="Fourrey C."/>
            <person name="Feussner I."/>
            <person name="Gay G."/>
            <person name="Grimwood J."/>
            <person name="Hoegger P.J."/>
            <person name="Jain P."/>
            <person name="Kilaru S."/>
            <person name="Labbe J."/>
            <person name="Lin Y.C."/>
            <person name="Legue V."/>
            <person name="Le Tacon F."/>
            <person name="Marmeisse R."/>
            <person name="Melayah D."/>
            <person name="Montanini B."/>
            <person name="Muratet M."/>
            <person name="Nehls U."/>
            <person name="Niculita-Hirzel H."/>
            <person name="Oudot-Le Secq M.P."/>
            <person name="Peter M."/>
            <person name="Quesneville H."/>
            <person name="Rajashekar B."/>
            <person name="Reich M."/>
            <person name="Rouhier N."/>
            <person name="Schmutz J."/>
            <person name="Yin T."/>
            <person name="Chalot M."/>
            <person name="Henrissat B."/>
            <person name="Kuees U."/>
            <person name="Lucas S."/>
            <person name="Van de Peer Y."/>
            <person name="Podila G.K."/>
            <person name="Polle A."/>
            <person name="Pukkila P.J."/>
            <person name="Richardson P.M."/>
            <person name="Rouze P."/>
            <person name="Sanders I.R."/>
            <person name="Stajich J.E."/>
            <person name="Tunlid A."/>
            <person name="Tuskan G."/>
            <person name="Grigoriev I.V."/>
        </authorList>
    </citation>
    <scope>NUCLEOTIDE SEQUENCE [LARGE SCALE GENOMIC DNA]</scope>
    <source>
        <strain evidence="2">S238N-H82 / ATCC MYA-4686</strain>
    </source>
</reference>
<dbReference type="InParanoid" id="B0D9D5"/>
<dbReference type="HOGENOM" id="CLU_1825609_0_0_1"/>
<name>B0D9D5_LACBS</name>
<dbReference type="RefSeq" id="XP_001880312.1">
    <property type="nucleotide sequence ID" value="XM_001880277.1"/>
</dbReference>
<dbReference type="KEGG" id="lbc:LACBIDRAFT_296664"/>
<keyword evidence="2" id="KW-1185">Reference proteome</keyword>
<protein>
    <submittedName>
        <fullName evidence="1">Predicted protein</fullName>
    </submittedName>
</protein>
<evidence type="ECO:0000313" key="1">
    <source>
        <dbReference type="EMBL" id="EDR08999.1"/>
    </source>
</evidence>
<dbReference type="Proteomes" id="UP000001194">
    <property type="component" value="Unassembled WGS sequence"/>
</dbReference>
<dbReference type="AlphaFoldDB" id="B0D9D5"/>
<evidence type="ECO:0000313" key="2">
    <source>
        <dbReference type="Proteomes" id="UP000001194"/>
    </source>
</evidence>
<dbReference type="GeneID" id="6075830"/>